<evidence type="ECO:0000256" key="1">
    <source>
        <dbReference type="SAM" id="Coils"/>
    </source>
</evidence>
<dbReference type="EMBL" id="ML977325">
    <property type="protein sequence ID" value="KAF2114648.1"/>
    <property type="molecule type" value="Genomic_DNA"/>
</dbReference>
<name>A0A6A5Z8D8_9PLEO</name>
<evidence type="ECO:0000313" key="2">
    <source>
        <dbReference type="EMBL" id="KAF2114648.1"/>
    </source>
</evidence>
<sequence>MSNNPGTAQQILQDFHDSMTNLEDEDDIRYLQRRIQFMQEINDSLQCQVEFFHRENQDLRSRVAKLNSELFDAKRDIHDLKVDIESLQARNERTKDELRLVEDSN</sequence>
<reference evidence="2" key="1">
    <citation type="journal article" date="2020" name="Stud. Mycol.">
        <title>101 Dothideomycetes genomes: a test case for predicting lifestyles and emergence of pathogens.</title>
        <authorList>
            <person name="Haridas S."/>
            <person name="Albert R."/>
            <person name="Binder M."/>
            <person name="Bloem J."/>
            <person name="Labutti K."/>
            <person name="Salamov A."/>
            <person name="Andreopoulos B."/>
            <person name="Baker S."/>
            <person name="Barry K."/>
            <person name="Bills G."/>
            <person name="Bluhm B."/>
            <person name="Cannon C."/>
            <person name="Castanera R."/>
            <person name="Culley D."/>
            <person name="Daum C."/>
            <person name="Ezra D."/>
            <person name="Gonzalez J."/>
            <person name="Henrissat B."/>
            <person name="Kuo A."/>
            <person name="Liang C."/>
            <person name="Lipzen A."/>
            <person name="Lutzoni F."/>
            <person name="Magnuson J."/>
            <person name="Mondo S."/>
            <person name="Nolan M."/>
            <person name="Ohm R."/>
            <person name="Pangilinan J."/>
            <person name="Park H.-J."/>
            <person name="Ramirez L."/>
            <person name="Alfaro M."/>
            <person name="Sun H."/>
            <person name="Tritt A."/>
            <person name="Yoshinaga Y."/>
            <person name="Zwiers L.-H."/>
            <person name="Turgeon B."/>
            <person name="Goodwin S."/>
            <person name="Spatafora J."/>
            <person name="Crous P."/>
            <person name="Grigoriev I."/>
        </authorList>
    </citation>
    <scope>NUCLEOTIDE SEQUENCE</scope>
    <source>
        <strain evidence="2">CBS 627.86</strain>
    </source>
</reference>
<feature type="coiled-coil region" evidence="1">
    <location>
        <begin position="42"/>
        <end position="104"/>
    </location>
</feature>
<gene>
    <name evidence="2" type="ORF">BDV96DRAFT_661068</name>
</gene>
<evidence type="ECO:0000313" key="3">
    <source>
        <dbReference type="Proteomes" id="UP000799770"/>
    </source>
</evidence>
<protein>
    <submittedName>
        <fullName evidence="2">Uncharacterized protein</fullName>
    </submittedName>
</protein>
<proteinExistence type="predicted"/>
<dbReference type="SUPFAM" id="SSF57997">
    <property type="entry name" value="Tropomyosin"/>
    <property type="match status" value="1"/>
</dbReference>
<organism evidence="2 3">
    <name type="scientific">Lophiotrema nucula</name>
    <dbReference type="NCBI Taxonomy" id="690887"/>
    <lineage>
        <taxon>Eukaryota</taxon>
        <taxon>Fungi</taxon>
        <taxon>Dikarya</taxon>
        <taxon>Ascomycota</taxon>
        <taxon>Pezizomycotina</taxon>
        <taxon>Dothideomycetes</taxon>
        <taxon>Pleosporomycetidae</taxon>
        <taxon>Pleosporales</taxon>
        <taxon>Lophiotremataceae</taxon>
        <taxon>Lophiotrema</taxon>
    </lineage>
</organism>
<keyword evidence="1" id="KW-0175">Coiled coil</keyword>
<dbReference type="AlphaFoldDB" id="A0A6A5Z8D8"/>
<dbReference type="Proteomes" id="UP000799770">
    <property type="component" value="Unassembled WGS sequence"/>
</dbReference>
<accession>A0A6A5Z8D8</accession>
<keyword evidence="3" id="KW-1185">Reference proteome</keyword>